<evidence type="ECO:0000256" key="6">
    <source>
        <dbReference type="ARBA" id="ARBA00022737"/>
    </source>
</evidence>
<dbReference type="Gene3D" id="3.80.10.10">
    <property type="entry name" value="Ribonuclease Inhibitor"/>
    <property type="match status" value="2"/>
</dbReference>
<proteinExistence type="inferred from homology"/>
<comment type="similarity">
    <text evidence="2">Belongs to the protein kinase superfamily. Ser/Thr protein kinase family.</text>
</comment>
<name>A0ABQ9L8J1_HEVBR</name>
<dbReference type="SUPFAM" id="SSF52058">
    <property type="entry name" value="L domain-like"/>
    <property type="match status" value="2"/>
</dbReference>
<dbReference type="PROSITE" id="PS51450">
    <property type="entry name" value="LRR"/>
    <property type="match status" value="1"/>
</dbReference>
<sequence length="988" mass="109053">MGSCKLSVFGFLSLIIILLTVSGEENDQLLLAKERVSLLSFKSGITLDREGALESWNSSNIHVCNWTRVECNNASNHIVKLDLSDLSLRGRISPALAHLSSLVILDLSSNFFEGHIPAELGYLSQLKQLSLSWNLLEGKIPSELGFLHQLVYLDLASNRLGGNIPEQIFCNWSSSLEYIDLSNNSLSGEIPLKDEFALRELRFLLIWSNRLVGHVPQALSNSSKLKWLDLESNMLNGELPSEIVRKMPQLQFLYLSYNDFGSHDGNTNLEPFLASLVNSSYLQELELAGNNLGGQIPPIIGDLPIKLVQIHLSENHLYGPIPPHISNLVNLTLLNLSSNLLNDTIPPELCRMGKLERVYLSNNSLYGEIPAALGGISHLGLLDLSKNKLSGSIPDSFANLSQLRRLLLYENQLSGSIPPSLGKCINLEILDLSHNKISGIIPSAVAALRSLKLYLNLSSNHLQGPLPLELSKMDMVLAIDLSSNNLSGTIPTQLGSCIALEHLNLSGNILEGPLPASIGQLPYLKQLDVSSNQLSGEIPPSLEASPILKQLNFSFNKFSGNVSNGGAFSSLTIESFLGNKGLCGTIKGMSKCRKKRAYSSFILPILLSLFATPFLCMFLLLRSRFRRQLTMFDQGDLENEEKETKELQYPRISYQQLIEATGGFSASSLIGSGRFGHVYKGVLEDNTRIAVKVLDSRTARELSGSFKRECQVLRRARHRNLIRIITICSKPDFKALVLPLMSNGSLERYLYPSHGLKPGLDLIQLVSICSDVAEGVAYLHHYSPVRVVHCDLKPSNILLDDDMTALVTDFGIARLVKGIDENTTTNDSVSFSSTDGLLCGSVGYIAPEYGMGKQASTQGDVYSFGVLLLEIIAGKRPTDVLFHEGSSLHEWVKSHYPRKLDLIVEEAKLRIAPSAMPAYCNKIWNDVIVELIELGLMCTQYNPSTRPTMLDVSYEMGRLKQYLSNPPSLLIEEEEEEDASSKFGDSWK</sequence>
<dbReference type="PANTHER" id="PTHR27008">
    <property type="entry name" value="OS04G0122200 PROTEIN"/>
    <property type="match status" value="1"/>
</dbReference>
<keyword evidence="11 13" id="KW-0472">Membrane</keyword>
<dbReference type="PRINTS" id="PR00019">
    <property type="entry name" value="LEURICHRPT"/>
</dbReference>
<dbReference type="SMART" id="SM00220">
    <property type="entry name" value="S_TKc"/>
    <property type="match status" value="1"/>
</dbReference>
<feature type="binding site" evidence="12">
    <location>
        <position position="692"/>
    </location>
    <ligand>
        <name>ATP</name>
        <dbReference type="ChEBI" id="CHEBI:30616"/>
    </ligand>
</feature>
<dbReference type="Pfam" id="PF00069">
    <property type="entry name" value="Pkinase"/>
    <property type="match status" value="1"/>
</dbReference>
<dbReference type="Gene3D" id="3.30.200.20">
    <property type="entry name" value="Phosphorylase Kinase, domain 1"/>
    <property type="match status" value="1"/>
</dbReference>
<dbReference type="PANTHER" id="PTHR27008:SF281">
    <property type="entry name" value="OS06G0186100 PROTEIN"/>
    <property type="match status" value="1"/>
</dbReference>
<evidence type="ECO:0000313" key="16">
    <source>
        <dbReference type="EMBL" id="KAJ9162935.1"/>
    </source>
</evidence>
<feature type="signal peptide" evidence="14">
    <location>
        <begin position="1"/>
        <end position="23"/>
    </location>
</feature>
<evidence type="ECO:0000256" key="13">
    <source>
        <dbReference type="SAM" id="Phobius"/>
    </source>
</evidence>
<dbReference type="EMBL" id="JARPOI010000013">
    <property type="protein sequence ID" value="KAJ9162935.1"/>
    <property type="molecule type" value="Genomic_DNA"/>
</dbReference>
<feature type="chain" id="PRO_5047284497" description="Protein kinase domain-containing protein" evidence="14">
    <location>
        <begin position="24"/>
        <end position="988"/>
    </location>
</feature>
<accession>A0ABQ9L8J1</accession>
<dbReference type="CDD" id="cd14066">
    <property type="entry name" value="STKc_IRAK"/>
    <property type="match status" value="1"/>
</dbReference>
<keyword evidence="6" id="KW-0677">Repeat</keyword>
<keyword evidence="17" id="KW-1185">Reference proteome</keyword>
<evidence type="ECO:0000256" key="12">
    <source>
        <dbReference type="PROSITE-ProRule" id="PRU10141"/>
    </source>
</evidence>
<keyword evidence="8" id="KW-0418">Kinase</keyword>
<dbReference type="PROSITE" id="PS50011">
    <property type="entry name" value="PROTEIN_KINASE_DOM"/>
    <property type="match status" value="1"/>
</dbReference>
<dbReference type="Gene3D" id="1.10.510.10">
    <property type="entry name" value="Transferase(Phosphotransferase) domain 1"/>
    <property type="match status" value="1"/>
</dbReference>
<protein>
    <recommendedName>
        <fullName evidence="15">Protein kinase domain-containing protein</fullName>
    </recommendedName>
</protein>
<dbReference type="Pfam" id="PF00560">
    <property type="entry name" value="LRR_1"/>
    <property type="match status" value="7"/>
</dbReference>
<keyword evidence="14" id="KW-0732">Signal</keyword>
<evidence type="ECO:0000256" key="1">
    <source>
        <dbReference type="ARBA" id="ARBA00004370"/>
    </source>
</evidence>
<dbReference type="SMART" id="SM00369">
    <property type="entry name" value="LRR_TYP"/>
    <property type="match status" value="9"/>
</dbReference>
<evidence type="ECO:0000313" key="17">
    <source>
        <dbReference type="Proteomes" id="UP001174677"/>
    </source>
</evidence>
<dbReference type="Pfam" id="PF08263">
    <property type="entry name" value="LRRNT_2"/>
    <property type="match status" value="1"/>
</dbReference>
<dbReference type="Pfam" id="PF13855">
    <property type="entry name" value="LRR_8"/>
    <property type="match status" value="3"/>
</dbReference>
<reference evidence="16" key="1">
    <citation type="journal article" date="2023" name="Plant Biotechnol. J.">
        <title>Chromosome-level wild Hevea brasiliensis genome provides new tools for genomic-assisted breeding and valuable loci to elevate rubber yield.</title>
        <authorList>
            <person name="Cheng H."/>
            <person name="Song X."/>
            <person name="Hu Y."/>
            <person name="Wu T."/>
            <person name="Yang Q."/>
            <person name="An Z."/>
            <person name="Feng S."/>
            <person name="Deng Z."/>
            <person name="Wu W."/>
            <person name="Zeng X."/>
            <person name="Tu M."/>
            <person name="Wang X."/>
            <person name="Huang H."/>
        </authorList>
    </citation>
    <scope>NUCLEOTIDE SEQUENCE</scope>
    <source>
        <strain evidence="16">MT/VB/25A 57/8</strain>
    </source>
</reference>
<gene>
    <name evidence="16" type="ORF">P3X46_022667</name>
</gene>
<dbReference type="Proteomes" id="UP001174677">
    <property type="component" value="Chromosome 13"/>
</dbReference>
<dbReference type="InterPro" id="IPR017441">
    <property type="entry name" value="Protein_kinase_ATP_BS"/>
</dbReference>
<dbReference type="InterPro" id="IPR000719">
    <property type="entry name" value="Prot_kinase_dom"/>
</dbReference>
<feature type="transmembrane region" description="Helical" evidence="13">
    <location>
        <begin position="601"/>
        <end position="621"/>
    </location>
</feature>
<organism evidence="16 17">
    <name type="scientific">Hevea brasiliensis</name>
    <name type="common">Para rubber tree</name>
    <name type="synonym">Siphonia brasiliensis</name>
    <dbReference type="NCBI Taxonomy" id="3981"/>
    <lineage>
        <taxon>Eukaryota</taxon>
        <taxon>Viridiplantae</taxon>
        <taxon>Streptophyta</taxon>
        <taxon>Embryophyta</taxon>
        <taxon>Tracheophyta</taxon>
        <taxon>Spermatophyta</taxon>
        <taxon>Magnoliopsida</taxon>
        <taxon>eudicotyledons</taxon>
        <taxon>Gunneridae</taxon>
        <taxon>Pentapetalae</taxon>
        <taxon>rosids</taxon>
        <taxon>fabids</taxon>
        <taxon>Malpighiales</taxon>
        <taxon>Euphorbiaceae</taxon>
        <taxon>Crotonoideae</taxon>
        <taxon>Micrandreae</taxon>
        <taxon>Hevea</taxon>
    </lineage>
</organism>
<evidence type="ECO:0000256" key="4">
    <source>
        <dbReference type="ARBA" id="ARBA00022679"/>
    </source>
</evidence>
<dbReference type="InterPro" id="IPR032675">
    <property type="entry name" value="LRR_dom_sf"/>
</dbReference>
<evidence type="ECO:0000259" key="15">
    <source>
        <dbReference type="PROSITE" id="PS50011"/>
    </source>
</evidence>
<dbReference type="InterPro" id="IPR008271">
    <property type="entry name" value="Ser/Thr_kinase_AS"/>
</dbReference>
<keyword evidence="9 12" id="KW-0067">ATP-binding</keyword>
<feature type="domain" description="Protein kinase" evidence="15">
    <location>
        <begin position="664"/>
        <end position="963"/>
    </location>
</feature>
<evidence type="ECO:0000256" key="11">
    <source>
        <dbReference type="ARBA" id="ARBA00023136"/>
    </source>
</evidence>
<evidence type="ECO:0000256" key="5">
    <source>
        <dbReference type="ARBA" id="ARBA00022692"/>
    </source>
</evidence>
<dbReference type="PROSITE" id="PS00108">
    <property type="entry name" value="PROTEIN_KINASE_ST"/>
    <property type="match status" value="1"/>
</dbReference>
<dbReference type="InterPro" id="IPR003591">
    <property type="entry name" value="Leu-rich_rpt_typical-subtyp"/>
</dbReference>
<keyword evidence="7 12" id="KW-0547">Nucleotide-binding</keyword>
<evidence type="ECO:0000256" key="7">
    <source>
        <dbReference type="ARBA" id="ARBA00022741"/>
    </source>
</evidence>
<evidence type="ECO:0000256" key="14">
    <source>
        <dbReference type="SAM" id="SignalP"/>
    </source>
</evidence>
<keyword evidence="4" id="KW-0808">Transferase</keyword>
<evidence type="ECO:0000256" key="3">
    <source>
        <dbReference type="ARBA" id="ARBA00022614"/>
    </source>
</evidence>
<dbReference type="InterPro" id="IPR013210">
    <property type="entry name" value="LRR_N_plant-typ"/>
</dbReference>
<dbReference type="InterPro" id="IPR001611">
    <property type="entry name" value="Leu-rich_rpt"/>
</dbReference>
<evidence type="ECO:0000256" key="8">
    <source>
        <dbReference type="ARBA" id="ARBA00022777"/>
    </source>
</evidence>
<evidence type="ECO:0000256" key="10">
    <source>
        <dbReference type="ARBA" id="ARBA00022989"/>
    </source>
</evidence>
<evidence type="ECO:0000256" key="2">
    <source>
        <dbReference type="ARBA" id="ARBA00008684"/>
    </source>
</evidence>
<dbReference type="InterPro" id="IPR051809">
    <property type="entry name" value="Plant_receptor-like_S/T_kinase"/>
</dbReference>
<keyword evidence="3" id="KW-0433">Leucine-rich repeat</keyword>
<comment type="caution">
    <text evidence="16">The sequence shown here is derived from an EMBL/GenBank/DDBJ whole genome shotgun (WGS) entry which is preliminary data.</text>
</comment>
<dbReference type="PROSITE" id="PS00107">
    <property type="entry name" value="PROTEIN_KINASE_ATP"/>
    <property type="match status" value="1"/>
</dbReference>
<dbReference type="InterPro" id="IPR011009">
    <property type="entry name" value="Kinase-like_dom_sf"/>
</dbReference>
<evidence type="ECO:0000256" key="9">
    <source>
        <dbReference type="ARBA" id="ARBA00022840"/>
    </source>
</evidence>
<comment type="subcellular location">
    <subcellularLocation>
        <location evidence="1">Membrane</location>
    </subcellularLocation>
</comment>
<dbReference type="SUPFAM" id="SSF56112">
    <property type="entry name" value="Protein kinase-like (PK-like)"/>
    <property type="match status" value="1"/>
</dbReference>
<keyword evidence="5 13" id="KW-0812">Transmembrane</keyword>
<keyword evidence="10 13" id="KW-1133">Transmembrane helix</keyword>